<comment type="caution">
    <text evidence="8">The sequence shown here is derived from an EMBL/GenBank/DDBJ whole genome shotgun (WGS) entry which is preliminary data.</text>
</comment>
<dbReference type="Pfam" id="PF17048">
    <property type="entry name" value="Ceramidse_alk_C"/>
    <property type="match status" value="1"/>
</dbReference>
<sequence>MKNVILWSEEEVSRWLMKEGMQEYLESCRPLNGQALLELTMEDFQSPPLSFVTSDGGTQLLEKIETLKMEHHIEAHKNGHANGHASVAAGDGKGKRNGALNGFRKDAVQIPIPEPERSPYPLEWGKTAVAFCYAVCCFVFTTVMISVVHERVPPKEMDPPLPDKFFDIFDRVEWAFSICEINGMLLVGLWLLQWVLLKYRSIVGRRFFFIVGTLYLYRCVTMYVTTLPVPGMHFKCAPKLFGDWEAQMRRVLKMIAGGGLSITGSHNMCGDYLYSGHTVMLTLTYLFIKEYSPKRFWWYHWFCWILSAVGIICILLAHDHYTVDVVVAYYVTTRLFWWYHTMANQQVLKETSQSNFFSRVWWYRLFQYFERNVQGIIPRNYELPFSWRSLQWRHVKYSRIDTYFNIFRRIMARKVVCCGLSTLEVLLIVLFALMTGVSVGLISVMATGWNTDAPPVEPEELVPTVKPPENPYLVGVGRADVTGPVGDVPLMGYANLDQTAGGIHTRLYSRAFIVDDGSKRVVFVTADIGMVSQRLRLEVMRELQLKYSGLYGQHNVVLSGTHTHSGLGGYFQYTLFMITSKGYIKPSIQAIVNGIVKSIDLAHKNLKPGRIFLNKGELEDSNLNRSPHSYLNNPAEERKRYKANTDKQVVVLKFTDLCGDGLGVLSWFAVHPVSMNYTNHLVSGDNLGYASYLFEQEKNLGSLPGEGPFVAAFASSNLGDVTPNTRGPYCVNTGEACDYINSSCPIGGTKMCVAMGPGSDMFESTRIIGENIYNKAKELYGRAQQEVQGVLHVAHQWVDMSNVTVQLNSSHTAKTCKPALGHSFAAGTIDGGGDLNFIQGAVEGDPFWDGVRDALLGPPSNETQDCHRPKPILFSTGEMKKPLPWHPEIVDVQMVTIGNVAIVAVPGEVTTMSGRRIREAVKQELETDGDFANAEVVIAGLCNVYTHYITTYEEYQIQRYEAASTIYGPHTLSAYVQLFRGLARAIAQGKEGELPLGPEPPFFNESQLISLLLPVPLDKKPADTVFGQVLEQVLPEYRVGDVASVTFVSGNPRNSGDMREKTFITVEKYQNRTQEWDIVHTDASWETRFHWIKGVWARSNATVEWHIPSSAQPGAYRIRHFGHFQENKFLRPVITAYEGTSDIFNVN</sequence>
<accession>A0A9Q1J540</accession>
<dbReference type="InterPro" id="IPR001660">
    <property type="entry name" value="SAM"/>
</dbReference>
<name>A0A9Q1J540_SYNKA</name>
<keyword evidence="4" id="KW-0378">Hydrolase</keyword>
<dbReference type="PROSITE" id="PS50105">
    <property type="entry name" value="SAM_DOMAIN"/>
    <property type="match status" value="1"/>
</dbReference>
<protein>
    <recommendedName>
        <fullName evidence="3">Neutral ceramidase</fullName>
        <ecNumber evidence="2">3.5.1.23</ecNumber>
    </recommendedName>
</protein>
<dbReference type="GO" id="GO:0005737">
    <property type="term" value="C:cytoplasm"/>
    <property type="evidence" value="ECO:0007669"/>
    <property type="project" value="UniProtKB-ARBA"/>
</dbReference>
<comment type="similarity">
    <text evidence="1">Belongs to the neutral ceramidase family.</text>
</comment>
<evidence type="ECO:0000256" key="6">
    <source>
        <dbReference type="SAM" id="Phobius"/>
    </source>
</evidence>
<dbReference type="PANTHER" id="PTHR12670">
    <property type="entry name" value="CERAMIDASE"/>
    <property type="match status" value="1"/>
</dbReference>
<dbReference type="Gene3D" id="2.60.40.2300">
    <property type="entry name" value="Neutral/alkaline non-lysosomal ceramidase, C-terminal domain"/>
    <property type="match status" value="1"/>
</dbReference>
<keyword evidence="5" id="KW-0479">Metal-binding</keyword>
<feature type="transmembrane region" description="Helical" evidence="6">
    <location>
        <begin position="174"/>
        <end position="195"/>
    </location>
</feature>
<dbReference type="GO" id="GO:0042759">
    <property type="term" value="P:long-chain fatty acid biosynthetic process"/>
    <property type="evidence" value="ECO:0007669"/>
    <property type="project" value="TreeGrafter"/>
</dbReference>
<keyword evidence="9" id="KW-1185">Reference proteome</keyword>
<dbReference type="Gene3D" id="1.10.150.50">
    <property type="entry name" value="Transcription Factor, Ets-1"/>
    <property type="match status" value="1"/>
</dbReference>
<feature type="transmembrane region" description="Helical" evidence="6">
    <location>
        <begin position="127"/>
        <end position="148"/>
    </location>
</feature>
<evidence type="ECO:0000256" key="2">
    <source>
        <dbReference type="ARBA" id="ARBA00011891"/>
    </source>
</evidence>
<proteinExistence type="inferred from homology"/>
<dbReference type="FunFam" id="2.60.40.2300:FF:000001">
    <property type="entry name" value="N-acylsphingosine amidohydrolase 2"/>
    <property type="match status" value="1"/>
</dbReference>
<feature type="domain" description="SAM" evidence="7">
    <location>
        <begin position="7"/>
        <end position="70"/>
    </location>
</feature>
<evidence type="ECO:0000256" key="3">
    <source>
        <dbReference type="ARBA" id="ARBA00019235"/>
    </source>
</evidence>
<keyword evidence="6" id="KW-1133">Transmembrane helix</keyword>
<dbReference type="PANTHER" id="PTHR12670:SF1">
    <property type="entry name" value="NEUTRAL CERAMIDASE"/>
    <property type="match status" value="1"/>
</dbReference>
<dbReference type="AlphaFoldDB" id="A0A9Q1J540"/>
<feature type="transmembrane region" description="Helical" evidence="6">
    <location>
        <begin position="323"/>
        <end position="339"/>
    </location>
</feature>
<dbReference type="GO" id="GO:0046514">
    <property type="term" value="P:ceramide catabolic process"/>
    <property type="evidence" value="ECO:0007669"/>
    <property type="project" value="InterPro"/>
</dbReference>
<feature type="transmembrane region" description="Helical" evidence="6">
    <location>
        <begin position="207"/>
        <end position="225"/>
    </location>
</feature>
<evidence type="ECO:0000313" key="9">
    <source>
        <dbReference type="Proteomes" id="UP001152622"/>
    </source>
</evidence>
<comment type="cofactor">
    <cofactor evidence="5">
        <name>Zn(2+)</name>
        <dbReference type="ChEBI" id="CHEBI:29105"/>
    </cofactor>
    <text evidence="5">Binds 1 zinc ion per subunit.</text>
</comment>
<dbReference type="Proteomes" id="UP001152622">
    <property type="component" value="Chromosome 4"/>
</dbReference>
<dbReference type="SUPFAM" id="SSF47769">
    <property type="entry name" value="SAM/Pointed domain"/>
    <property type="match status" value="1"/>
</dbReference>
<dbReference type="GO" id="GO:0046872">
    <property type="term" value="F:metal ion binding"/>
    <property type="evidence" value="ECO:0007669"/>
    <property type="project" value="UniProtKB-KW"/>
</dbReference>
<dbReference type="GO" id="GO:0005576">
    <property type="term" value="C:extracellular region"/>
    <property type="evidence" value="ECO:0007669"/>
    <property type="project" value="TreeGrafter"/>
</dbReference>
<dbReference type="GO" id="GO:0046512">
    <property type="term" value="P:sphingosine biosynthetic process"/>
    <property type="evidence" value="ECO:0007669"/>
    <property type="project" value="TreeGrafter"/>
</dbReference>
<reference evidence="8" key="1">
    <citation type="journal article" date="2023" name="Science">
        <title>Genome structures resolve the early diversification of teleost fishes.</title>
        <authorList>
            <person name="Parey E."/>
            <person name="Louis A."/>
            <person name="Montfort J."/>
            <person name="Bouchez O."/>
            <person name="Roques C."/>
            <person name="Iampietro C."/>
            <person name="Lluch J."/>
            <person name="Castinel A."/>
            <person name="Donnadieu C."/>
            <person name="Desvignes T."/>
            <person name="Floi Bucao C."/>
            <person name="Jouanno E."/>
            <person name="Wen M."/>
            <person name="Mejri S."/>
            <person name="Dirks R."/>
            <person name="Jansen H."/>
            <person name="Henkel C."/>
            <person name="Chen W.J."/>
            <person name="Zahm M."/>
            <person name="Cabau C."/>
            <person name="Klopp C."/>
            <person name="Thompson A.W."/>
            <person name="Robinson-Rechavi M."/>
            <person name="Braasch I."/>
            <person name="Lecointre G."/>
            <person name="Bobe J."/>
            <person name="Postlethwait J.H."/>
            <person name="Berthelot C."/>
            <person name="Roest Crollius H."/>
            <person name="Guiguen Y."/>
        </authorList>
    </citation>
    <scope>NUCLEOTIDE SEQUENCE</scope>
    <source>
        <strain evidence="8">WJC10195</strain>
    </source>
</reference>
<dbReference type="InterPro" id="IPR038445">
    <property type="entry name" value="NCDase_C_sf"/>
</dbReference>
<dbReference type="Pfam" id="PF14360">
    <property type="entry name" value="PAP2_C"/>
    <property type="match status" value="1"/>
</dbReference>
<evidence type="ECO:0000256" key="5">
    <source>
        <dbReference type="PIRSR" id="PIRSR606823-2"/>
    </source>
</evidence>
<feature type="transmembrane region" description="Helical" evidence="6">
    <location>
        <begin position="272"/>
        <end position="288"/>
    </location>
</feature>
<dbReference type="Pfam" id="PF04734">
    <property type="entry name" value="Ceramidase_alk"/>
    <property type="match status" value="1"/>
</dbReference>
<evidence type="ECO:0000313" key="8">
    <source>
        <dbReference type="EMBL" id="KAJ8366138.1"/>
    </source>
</evidence>
<feature type="binding site" evidence="5">
    <location>
        <position position="908"/>
    </location>
    <ligand>
        <name>Zn(2+)</name>
        <dbReference type="ChEBI" id="CHEBI:29105"/>
    </ligand>
</feature>
<dbReference type="EC" id="3.5.1.23" evidence="2"/>
<dbReference type="InterPro" id="IPR013761">
    <property type="entry name" value="SAM/pointed_sf"/>
</dbReference>
<dbReference type="GO" id="GO:0005886">
    <property type="term" value="C:plasma membrane"/>
    <property type="evidence" value="ECO:0007669"/>
    <property type="project" value="UniProtKB-ARBA"/>
</dbReference>
<dbReference type="GO" id="GO:0017040">
    <property type="term" value="F:N-acylsphingosine amidohydrolase activity"/>
    <property type="evidence" value="ECO:0007669"/>
    <property type="project" value="UniProtKB-EC"/>
</dbReference>
<evidence type="ECO:0000259" key="7">
    <source>
        <dbReference type="PROSITE" id="PS50105"/>
    </source>
</evidence>
<keyword evidence="6" id="KW-0812">Transmembrane</keyword>
<keyword evidence="5" id="KW-0862">Zinc</keyword>
<evidence type="ECO:0000256" key="1">
    <source>
        <dbReference type="ARBA" id="ARBA00009835"/>
    </source>
</evidence>
<feature type="binding site" evidence="5">
    <location>
        <position position="562"/>
    </location>
    <ligand>
        <name>Zn(2+)</name>
        <dbReference type="ChEBI" id="CHEBI:29105"/>
    </ligand>
</feature>
<feature type="binding site" evidence="5">
    <location>
        <position position="948"/>
    </location>
    <ligand>
        <name>Zn(2+)</name>
        <dbReference type="ChEBI" id="CHEBI:29105"/>
    </ligand>
</feature>
<dbReference type="InterPro" id="IPR025749">
    <property type="entry name" value="Sphingomyelin_synth-like_dom"/>
</dbReference>
<feature type="binding site" evidence="5">
    <location>
        <position position="671"/>
    </location>
    <ligand>
        <name>Zn(2+)</name>
        <dbReference type="ChEBI" id="CHEBI:29105"/>
    </ligand>
</feature>
<feature type="transmembrane region" description="Helical" evidence="6">
    <location>
        <begin position="415"/>
        <end position="442"/>
    </location>
</feature>
<organism evidence="8 9">
    <name type="scientific">Synaphobranchus kaupii</name>
    <name type="common">Kaup's arrowtooth eel</name>
    <dbReference type="NCBI Taxonomy" id="118154"/>
    <lineage>
        <taxon>Eukaryota</taxon>
        <taxon>Metazoa</taxon>
        <taxon>Chordata</taxon>
        <taxon>Craniata</taxon>
        <taxon>Vertebrata</taxon>
        <taxon>Euteleostomi</taxon>
        <taxon>Actinopterygii</taxon>
        <taxon>Neopterygii</taxon>
        <taxon>Teleostei</taxon>
        <taxon>Anguilliformes</taxon>
        <taxon>Synaphobranchidae</taxon>
        <taxon>Synaphobranchus</taxon>
    </lineage>
</organism>
<feature type="transmembrane region" description="Helical" evidence="6">
    <location>
        <begin position="297"/>
        <end position="317"/>
    </location>
</feature>
<dbReference type="OrthoDB" id="191371at2759"/>
<dbReference type="InterPro" id="IPR031331">
    <property type="entry name" value="NEUT/ALK_ceramidase_C"/>
</dbReference>
<dbReference type="EMBL" id="JAINUF010000004">
    <property type="protein sequence ID" value="KAJ8366138.1"/>
    <property type="molecule type" value="Genomic_DNA"/>
</dbReference>
<keyword evidence="6" id="KW-0472">Membrane</keyword>
<dbReference type="InterPro" id="IPR006823">
    <property type="entry name" value="Ceramidase_alk"/>
</dbReference>
<dbReference type="CDD" id="cd01610">
    <property type="entry name" value="PAP2_like"/>
    <property type="match status" value="1"/>
</dbReference>
<evidence type="ECO:0000256" key="4">
    <source>
        <dbReference type="ARBA" id="ARBA00022801"/>
    </source>
</evidence>
<dbReference type="InterPro" id="IPR031329">
    <property type="entry name" value="NEUT/ALK_ceramidase_N"/>
</dbReference>
<gene>
    <name evidence="8" type="ORF">SKAU_G00149690</name>
</gene>